<dbReference type="Proteomes" id="UP000232122">
    <property type="component" value="Unassembled WGS sequence"/>
</dbReference>
<dbReference type="RefSeq" id="WP_100747235.1">
    <property type="nucleotide sequence ID" value="NZ_NPEF02000001.1"/>
</dbReference>
<dbReference type="NCBIfam" id="NF047806">
    <property type="entry name" value="LIC10025_lipo"/>
    <property type="match status" value="1"/>
</dbReference>
<comment type="caution">
    <text evidence="1">The sequence shown here is derived from an EMBL/GenBank/DDBJ whole genome shotgun (WGS) entry which is preliminary data.</text>
</comment>
<name>A0AAE4TQ75_9LEPT</name>
<gene>
    <name evidence="1" type="ORF">CH379_000115</name>
</gene>
<evidence type="ECO:0000313" key="2">
    <source>
        <dbReference type="Proteomes" id="UP000232122"/>
    </source>
</evidence>
<evidence type="ECO:0000313" key="1">
    <source>
        <dbReference type="EMBL" id="MDV6234038.1"/>
    </source>
</evidence>
<accession>A0AAE4TQ75</accession>
<evidence type="ECO:0008006" key="3">
    <source>
        <dbReference type="Google" id="ProtNLM"/>
    </source>
</evidence>
<dbReference type="PROSITE" id="PS51257">
    <property type="entry name" value="PROKAR_LIPOPROTEIN"/>
    <property type="match status" value="1"/>
</dbReference>
<sequence length="404" mass="47287">MKSFADKKGKTYFFVSVSTCLLFFSCVQKKPAQAEYWKRYLEYQKSVQKEYPIGGIRNALFGNLTSEDEPLLRNKDGILFLDFYLRKTERGIQPVLTADPISENALYKIHVEYLPSSFQDVKTYKLKRKTVSILPVYGYADFFRHVDRFQNFLKRESADSEKLASVSEAHRYLCTISKCGSVRSQNSSLLSYELNENTRTEFPNFYKRFHKLLNQISYRITIFKSGEFLNGMELYNENEKTFLKIPDADPGYWLSPQILHIRISLFVEIYGLKIDIRNLGYRLTFSSSQNREKITGEFSRMPEKKISGRFLRIFPPGMVNWFIPGNMEEYFDRYFLLLVQGSEGKGGNRFRTESIKTGNTMKVILNSEAEIFRERFAPFRSTDAAEDQPSFWEVLEKILIRDLS</sequence>
<proteinExistence type="predicted"/>
<dbReference type="AlphaFoldDB" id="A0AAE4TQ75"/>
<organism evidence="1 2">
    <name type="scientific">Leptospira ellisii</name>
    <dbReference type="NCBI Taxonomy" id="2023197"/>
    <lineage>
        <taxon>Bacteria</taxon>
        <taxon>Pseudomonadati</taxon>
        <taxon>Spirochaetota</taxon>
        <taxon>Spirochaetia</taxon>
        <taxon>Leptospirales</taxon>
        <taxon>Leptospiraceae</taxon>
        <taxon>Leptospira</taxon>
    </lineage>
</organism>
<protein>
    <recommendedName>
        <fullName evidence="3">Lipoprotein</fullName>
    </recommendedName>
</protein>
<keyword evidence="2" id="KW-1185">Reference proteome</keyword>
<dbReference type="EMBL" id="NPEF02000001">
    <property type="protein sequence ID" value="MDV6234038.1"/>
    <property type="molecule type" value="Genomic_DNA"/>
</dbReference>
<reference evidence="1 2" key="1">
    <citation type="journal article" date="2018" name="Microb. Genom.">
        <title>Deciphering the unexplored Leptospira diversity from soils uncovers genomic evolution to virulence.</title>
        <authorList>
            <person name="Thibeaux R."/>
            <person name="Iraola G."/>
            <person name="Ferres I."/>
            <person name="Bierque E."/>
            <person name="Girault D."/>
            <person name="Soupe-Gilbert M.E."/>
            <person name="Picardeau M."/>
            <person name="Goarant C."/>
        </authorList>
    </citation>
    <scope>NUCLEOTIDE SEQUENCE [LARGE SCALE GENOMIC DNA]</scope>
    <source>
        <strain evidence="1 2">ATI7-C-A5</strain>
    </source>
</reference>